<feature type="region of interest" description="Disordered" evidence="1">
    <location>
        <begin position="20"/>
        <end position="48"/>
    </location>
</feature>
<accession>A0A6A7BU61</accession>
<organism evidence="2 3">
    <name type="scientific">Piedraia hortae CBS 480.64</name>
    <dbReference type="NCBI Taxonomy" id="1314780"/>
    <lineage>
        <taxon>Eukaryota</taxon>
        <taxon>Fungi</taxon>
        <taxon>Dikarya</taxon>
        <taxon>Ascomycota</taxon>
        <taxon>Pezizomycotina</taxon>
        <taxon>Dothideomycetes</taxon>
        <taxon>Dothideomycetidae</taxon>
        <taxon>Capnodiales</taxon>
        <taxon>Piedraiaceae</taxon>
        <taxon>Piedraia</taxon>
    </lineage>
</organism>
<gene>
    <name evidence="2" type="ORF">K470DRAFT_260009</name>
</gene>
<dbReference type="AlphaFoldDB" id="A0A6A7BU61"/>
<feature type="compositionally biased region" description="Basic and acidic residues" evidence="1">
    <location>
        <begin position="20"/>
        <end position="43"/>
    </location>
</feature>
<evidence type="ECO:0000313" key="2">
    <source>
        <dbReference type="EMBL" id="KAF2858259.1"/>
    </source>
</evidence>
<dbReference type="Proteomes" id="UP000799421">
    <property type="component" value="Unassembled WGS sequence"/>
</dbReference>
<reference evidence="2" key="1">
    <citation type="journal article" date="2020" name="Stud. Mycol.">
        <title>101 Dothideomycetes genomes: a test case for predicting lifestyles and emergence of pathogens.</title>
        <authorList>
            <person name="Haridas S."/>
            <person name="Albert R."/>
            <person name="Binder M."/>
            <person name="Bloem J."/>
            <person name="Labutti K."/>
            <person name="Salamov A."/>
            <person name="Andreopoulos B."/>
            <person name="Baker S."/>
            <person name="Barry K."/>
            <person name="Bills G."/>
            <person name="Bluhm B."/>
            <person name="Cannon C."/>
            <person name="Castanera R."/>
            <person name="Culley D."/>
            <person name="Daum C."/>
            <person name="Ezra D."/>
            <person name="Gonzalez J."/>
            <person name="Henrissat B."/>
            <person name="Kuo A."/>
            <person name="Liang C."/>
            <person name="Lipzen A."/>
            <person name="Lutzoni F."/>
            <person name="Magnuson J."/>
            <person name="Mondo S."/>
            <person name="Nolan M."/>
            <person name="Ohm R."/>
            <person name="Pangilinan J."/>
            <person name="Park H.-J."/>
            <person name="Ramirez L."/>
            <person name="Alfaro M."/>
            <person name="Sun H."/>
            <person name="Tritt A."/>
            <person name="Yoshinaga Y."/>
            <person name="Zwiers L.-H."/>
            <person name="Turgeon B."/>
            <person name="Goodwin S."/>
            <person name="Spatafora J."/>
            <person name="Crous P."/>
            <person name="Grigoriev I."/>
        </authorList>
    </citation>
    <scope>NUCLEOTIDE SEQUENCE</scope>
    <source>
        <strain evidence="2">CBS 480.64</strain>
    </source>
</reference>
<protein>
    <submittedName>
        <fullName evidence="2">Uncharacterized protein</fullName>
    </submittedName>
</protein>
<name>A0A6A7BU61_9PEZI</name>
<dbReference type="EMBL" id="MU006014">
    <property type="protein sequence ID" value="KAF2858259.1"/>
    <property type="molecule type" value="Genomic_DNA"/>
</dbReference>
<proteinExistence type="predicted"/>
<keyword evidence="3" id="KW-1185">Reference proteome</keyword>
<evidence type="ECO:0000313" key="3">
    <source>
        <dbReference type="Proteomes" id="UP000799421"/>
    </source>
</evidence>
<sequence length="95" mass="10766">MRHKNSPMLMLGSIFERQEKQQAEIRDSKNHLEKENSESRDAEESQALTGIMLDSSIAASAYAGHLHSKSAIPPTLPLHPRFFPSQSFFLRSCHM</sequence>
<evidence type="ECO:0000256" key="1">
    <source>
        <dbReference type="SAM" id="MobiDB-lite"/>
    </source>
</evidence>